<keyword evidence="3" id="KW-1185">Reference proteome</keyword>
<dbReference type="Proteomes" id="UP000799302">
    <property type="component" value="Unassembled WGS sequence"/>
</dbReference>
<dbReference type="EMBL" id="MU004234">
    <property type="protein sequence ID" value="KAF2670051.1"/>
    <property type="molecule type" value="Genomic_DNA"/>
</dbReference>
<dbReference type="PROSITE" id="PS50297">
    <property type="entry name" value="ANK_REP_REGION"/>
    <property type="match status" value="1"/>
</dbReference>
<name>A0A6A6UER2_9PEZI</name>
<organism evidence="2 3">
    <name type="scientific">Microthyrium microscopicum</name>
    <dbReference type="NCBI Taxonomy" id="703497"/>
    <lineage>
        <taxon>Eukaryota</taxon>
        <taxon>Fungi</taxon>
        <taxon>Dikarya</taxon>
        <taxon>Ascomycota</taxon>
        <taxon>Pezizomycotina</taxon>
        <taxon>Dothideomycetes</taxon>
        <taxon>Dothideomycetes incertae sedis</taxon>
        <taxon>Microthyriales</taxon>
        <taxon>Microthyriaceae</taxon>
        <taxon>Microthyrium</taxon>
    </lineage>
</organism>
<dbReference type="AlphaFoldDB" id="A0A6A6UER2"/>
<dbReference type="SMART" id="SM00248">
    <property type="entry name" value="ANK"/>
    <property type="match status" value="1"/>
</dbReference>
<accession>A0A6A6UER2</accession>
<dbReference type="PROSITE" id="PS50088">
    <property type="entry name" value="ANK_REPEAT"/>
    <property type="match status" value="1"/>
</dbReference>
<keyword evidence="1" id="KW-0040">ANK repeat</keyword>
<dbReference type="OrthoDB" id="3673852at2759"/>
<reference evidence="2" key="1">
    <citation type="journal article" date="2020" name="Stud. Mycol.">
        <title>101 Dothideomycetes genomes: a test case for predicting lifestyles and emergence of pathogens.</title>
        <authorList>
            <person name="Haridas S."/>
            <person name="Albert R."/>
            <person name="Binder M."/>
            <person name="Bloem J."/>
            <person name="Labutti K."/>
            <person name="Salamov A."/>
            <person name="Andreopoulos B."/>
            <person name="Baker S."/>
            <person name="Barry K."/>
            <person name="Bills G."/>
            <person name="Bluhm B."/>
            <person name="Cannon C."/>
            <person name="Castanera R."/>
            <person name="Culley D."/>
            <person name="Daum C."/>
            <person name="Ezra D."/>
            <person name="Gonzalez J."/>
            <person name="Henrissat B."/>
            <person name="Kuo A."/>
            <person name="Liang C."/>
            <person name="Lipzen A."/>
            <person name="Lutzoni F."/>
            <person name="Magnuson J."/>
            <person name="Mondo S."/>
            <person name="Nolan M."/>
            <person name="Ohm R."/>
            <person name="Pangilinan J."/>
            <person name="Park H.-J."/>
            <person name="Ramirez L."/>
            <person name="Alfaro M."/>
            <person name="Sun H."/>
            <person name="Tritt A."/>
            <person name="Yoshinaga Y."/>
            <person name="Zwiers L.-H."/>
            <person name="Turgeon B."/>
            <person name="Goodwin S."/>
            <person name="Spatafora J."/>
            <person name="Crous P."/>
            <person name="Grigoriev I."/>
        </authorList>
    </citation>
    <scope>NUCLEOTIDE SEQUENCE</scope>
    <source>
        <strain evidence="2">CBS 115976</strain>
    </source>
</reference>
<evidence type="ECO:0000313" key="3">
    <source>
        <dbReference type="Proteomes" id="UP000799302"/>
    </source>
</evidence>
<protein>
    <submittedName>
        <fullName evidence="2">Uncharacterized protein</fullName>
    </submittedName>
</protein>
<feature type="repeat" description="ANK" evidence="1">
    <location>
        <begin position="31"/>
        <end position="57"/>
    </location>
</feature>
<proteinExistence type="predicted"/>
<evidence type="ECO:0000313" key="2">
    <source>
        <dbReference type="EMBL" id="KAF2670051.1"/>
    </source>
</evidence>
<sequence length="181" mass="21082">MAYTAARFGYFRIVEYLLSRNLIDIEDKDAEGYTLLCLAARFGHCEVVEMLLTKGANPCLRVAAESGDVGESIDPTFGKDRWDQTRPQLHDYTPWDLALRFRKYATQGAFAFVEAENLEKNGQGRTFYARSRISTLKELQRKDKLQERECKWYHVNGNDLFWIRVCANLLRYAYLMLEINC</sequence>
<evidence type="ECO:0000256" key="1">
    <source>
        <dbReference type="PROSITE-ProRule" id="PRU00023"/>
    </source>
</evidence>
<gene>
    <name evidence="2" type="ORF">BT63DRAFT_424010</name>
</gene>
<dbReference type="SUPFAM" id="SSF48403">
    <property type="entry name" value="Ankyrin repeat"/>
    <property type="match status" value="1"/>
</dbReference>
<dbReference type="InterPro" id="IPR036770">
    <property type="entry name" value="Ankyrin_rpt-contain_sf"/>
</dbReference>
<dbReference type="InterPro" id="IPR002110">
    <property type="entry name" value="Ankyrin_rpt"/>
</dbReference>
<dbReference type="Gene3D" id="1.25.40.20">
    <property type="entry name" value="Ankyrin repeat-containing domain"/>
    <property type="match status" value="1"/>
</dbReference>
<dbReference type="Pfam" id="PF12796">
    <property type="entry name" value="Ank_2"/>
    <property type="match status" value="1"/>
</dbReference>